<evidence type="ECO:0008006" key="4">
    <source>
        <dbReference type="Google" id="ProtNLM"/>
    </source>
</evidence>
<reference evidence="2 3" key="1">
    <citation type="submission" date="2022-10" db="EMBL/GenBank/DDBJ databases">
        <title>Chitinophaga nivalis PC15 sp. nov., isolated from Pyeongchang county, South Korea.</title>
        <authorList>
            <person name="Trinh H.N."/>
        </authorList>
    </citation>
    <scope>NUCLEOTIDE SEQUENCE [LARGE SCALE GENOMIC DNA]</scope>
    <source>
        <strain evidence="2 3">PC14</strain>
    </source>
</reference>
<gene>
    <name evidence="2" type="ORF">OL497_27710</name>
</gene>
<protein>
    <recommendedName>
        <fullName evidence="4">DUF3575 domain-containing protein</fullName>
    </recommendedName>
</protein>
<accession>A0ABT3IUN9</accession>
<dbReference type="RefSeq" id="WP_264734517.1">
    <property type="nucleotide sequence ID" value="NZ_JAPDNR010000001.1"/>
</dbReference>
<proteinExistence type="predicted"/>
<keyword evidence="3" id="KW-1185">Reference proteome</keyword>
<sequence length="186" mass="21078">MSKRLFSRIVTGLLLMNLCAVAQDSLDRKASQFKANLNLLGVGLHYEWRVYRTATMNLEAGIDFSFGYAGSDMNGSHWGYIFTPVVSGEFRQYYGLRRSAAHGRKIRNNAGNFFSLTAGYSMVPLIAKNKEMDAMYSIAPAWGIQRSWGKRINFDVRFGWALRYISRTGSWDGFPSTRLGVGYVIW</sequence>
<keyword evidence="1" id="KW-0732">Signal</keyword>
<evidence type="ECO:0000313" key="3">
    <source>
        <dbReference type="Proteomes" id="UP001207742"/>
    </source>
</evidence>
<dbReference type="Proteomes" id="UP001207742">
    <property type="component" value="Unassembled WGS sequence"/>
</dbReference>
<organism evidence="2 3">
    <name type="scientific">Chitinophaga nivalis</name>
    <dbReference type="NCBI Taxonomy" id="2991709"/>
    <lineage>
        <taxon>Bacteria</taxon>
        <taxon>Pseudomonadati</taxon>
        <taxon>Bacteroidota</taxon>
        <taxon>Chitinophagia</taxon>
        <taxon>Chitinophagales</taxon>
        <taxon>Chitinophagaceae</taxon>
        <taxon>Chitinophaga</taxon>
    </lineage>
</organism>
<dbReference type="EMBL" id="JAPDNS010000002">
    <property type="protein sequence ID" value="MCW3487712.1"/>
    <property type="molecule type" value="Genomic_DNA"/>
</dbReference>
<comment type="caution">
    <text evidence="2">The sequence shown here is derived from an EMBL/GenBank/DDBJ whole genome shotgun (WGS) entry which is preliminary data.</text>
</comment>
<evidence type="ECO:0000256" key="1">
    <source>
        <dbReference type="SAM" id="SignalP"/>
    </source>
</evidence>
<name>A0ABT3IUN9_9BACT</name>
<feature type="chain" id="PRO_5046901120" description="DUF3575 domain-containing protein" evidence="1">
    <location>
        <begin position="23"/>
        <end position="186"/>
    </location>
</feature>
<feature type="signal peptide" evidence="1">
    <location>
        <begin position="1"/>
        <end position="22"/>
    </location>
</feature>
<evidence type="ECO:0000313" key="2">
    <source>
        <dbReference type="EMBL" id="MCW3487712.1"/>
    </source>
</evidence>